<name>A0ABW9IZF6_STRGJ</name>
<keyword evidence="6" id="KW-1185">Reference proteome</keyword>
<dbReference type="RefSeq" id="WP_409098038.1">
    <property type="nucleotide sequence ID" value="NZ_JBJVNE010000398.1"/>
</dbReference>
<evidence type="ECO:0000256" key="3">
    <source>
        <dbReference type="ARBA" id="ARBA00023709"/>
    </source>
</evidence>
<dbReference type="Proteomes" id="UP001631993">
    <property type="component" value="Unassembled WGS sequence"/>
</dbReference>
<keyword evidence="2" id="KW-0456">Lyase</keyword>
<evidence type="ECO:0000256" key="4">
    <source>
        <dbReference type="ARBA" id="ARBA00023717"/>
    </source>
</evidence>
<gene>
    <name evidence="5" type="ORF">ACKI1S_48340</name>
</gene>
<dbReference type="Pfam" id="PF00378">
    <property type="entry name" value="ECH_1"/>
    <property type="match status" value="1"/>
</dbReference>
<dbReference type="InterPro" id="IPR029045">
    <property type="entry name" value="ClpP/crotonase-like_dom_sf"/>
</dbReference>
<comment type="caution">
    <text evidence="5">The sequence shown here is derived from an EMBL/GenBank/DDBJ whole genome shotgun (WGS) entry which is preliminary data.</text>
</comment>
<feature type="non-terminal residue" evidence="5">
    <location>
        <position position="88"/>
    </location>
</feature>
<evidence type="ECO:0000313" key="5">
    <source>
        <dbReference type="EMBL" id="MFM9653800.1"/>
    </source>
</evidence>
<evidence type="ECO:0000256" key="1">
    <source>
        <dbReference type="ARBA" id="ARBA00005254"/>
    </source>
</evidence>
<reference evidence="5 6" key="1">
    <citation type="submission" date="2024-12" db="EMBL/GenBank/DDBJ databases">
        <title>Forecasting of Potato common scab and diversities of Pathogenic streptomyces spp. in china.</title>
        <authorList>
            <person name="Handique U."/>
            <person name="Wu J."/>
        </authorList>
    </citation>
    <scope>NUCLEOTIDE SEQUENCE [LARGE SCALE GENOMIC DNA]</scope>
    <source>
        <strain evidence="5 6">ZRIMU1585</strain>
    </source>
</reference>
<sequence length="88" mass="9536">GRMMGAEEAERAGLVARVVPLAELLDEAVKTAEMIAAMPPLAAIANKEMVNIAFETTLEQGVLFERRLFEVLTATQDKAEGMAAFIEK</sequence>
<dbReference type="Gene3D" id="3.90.226.10">
    <property type="entry name" value="2-enoyl-CoA Hydratase, Chain A, domain 1"/>
    <property type="match status" value="1"/>
</dbReference>
<comment type="catalytic activity">
    <reaction evidence="3">
        <text>a (3S)-3-hydroxyacyl-CoA = a (2E)-enoyl-CoA + H2O</text>
        <dbReference type="Rhea" id="RHEA:16105"/>
        <dbReference type="ChEBI" id="CHEBI:15377"/>
        <dbReference type="ChEBI" id="CHEBI:57318"/>
        <dbReference type="ChEBI" id="CHEBI:58856"/>
        <dbReference type="EC" id="4.2.1.17"/>
    </reaction>
</comment>
<evidence type="ECO:0000256" key="2">
    <source>
        <dbReference type="ARBA" id="ARBA00023239"/>
    </source>
</evidence>
<dbReference type="InterPro" id="IPR014748">
    <property type="entry name" value="Enoyl-CoA_hydra_C"/>
</dbReference>
<protein>
    <submittedName>
        <fullName evidence="5">Enoyl-CoA hydratase-related protein</fullName>
    </submittedName>
</protein>
<dbReference type="SUPFAM" id="SSF52096">
    <property type="entry name" value="ClpP/crotonase"/>
    <property type="match status" value="1"/>
</dbReference>
<dbReference type="InterPro" id="IPR001753">
    <property type="entry name" value="Enoyl-CoA_hydra/iso"/>
</dbReference>
<accession>A0ABW9IZF6</accession>
<evidence type="ECO:0000313" key="6">
    <source>
        <dbReference type="Proteomes" id="UP001631993"/>
    </source>
</evidence>
<dbReference type="Gene3D" id="1.10.12.10">
    <property type="entry name" value="Lyase 2-enoyl-coa Hydratase, Chain A, domain 2"/>
    <property type="match status" value="1"/>
</dbReference>
<dbReference type="EMBL" id="JBJVNE010000398">
    <property type="protein sequence ID" value="MFM9653800.1"/>
    <property type="molecule type" value="Genomic_DNA"/>
</dbReference>
<feature type="non-terminal residue" evidence="5">
    <location>
        <position position="1"/>
    </location>
</feature>
<comment type="similarity">
    <text evidence="1">Belongs to the enoyl-CoA hydratase/isomerase family.</text>
</comment>
<organism evidence="5 6">
    <name type="scientific">Streptomyces galilaeus</name>
    <dbReference type="NCBI Taxonomy" id="33899"/>
    <lineage>
        <taxon>Bacteria</taxon>
        <taxon>Bacillati</taxon>
        <taxon>Actinomycetota</taxon>
        <taxon>Actinomycetes</taxon>
        <taxon>Kitasatosporales</taxon>
        <taxon>Streptomycetaceae</taxon>
        <taxon>Streptomyces</taxon>
    </lineage>
</organism>
<comment type="catalytic activity">
    <reaction evidence="4">
        <text>a 4-saturated-(3S)-3-hydroxyacyl-CoA = a (3E)-enoyl-CoA + H2O</text>
        <dbReference type="Rhea" id="RHEA:20724"/>
        <dbReference type="ChEBI" id="CHEBI:15377"/>
        <dbReference type="ChEBI" id="CHEBI:58521"/>
        <dbReference type="ChEBI" id="CHEBI:137480"/>
        <dbReference type="EC" id="4.2.1.17"/>
    </reaction>
</comment>
<dbReference type="PANTHER" id="PTHR11941:SF54">
    <property type="entry name" value="ENOYL-COA HYDRATASE, MITOCHONDRIAL"/>
    <property type="match status" value="1"/>
</dbReference>
<proteinExistence type="inferred from homology"/>
<dbReference type="PANTHER" id="PTHR11941">
    <property type="entry name" value="ENOYL-COA HYDRATASE-RELATED"/>
    <property type="match status" value="1"/>
</dbReference>